<dbReference type="NCBIfam" id="TIGR00215">
    <property type="entry name" value="lpxB"/>
    <property type="match status" value="1"/>
</dbReference>
<evidence type="ECO:0000256" key="3">
    <source>
        <dbReference type="ARBA" id="ARBA00020902"/>
    </source>
</evidence>
<keyword evidence="5 10" id="KW-0441">Lipid A biosynthesis</keyword>
<dbReference type="AlphaFoldDB" id="A0A1H0PJ21"/>
<dbReference type="OrthoDB" id="9801642at2"/>
<sequence length="384" mass="42403">MCKNVMIVAGEASGDLHGAGVVRAMRRLDPTLHFLGMGGEELREAGVDIVFDAKKLAVMGVLEVAAKIRDIVSAQRILRKRLQEEKIDLLILIDFPDFNLKLAACAKALGIPVFYYICPKVWASRSSRIKTIRKRVDRLALILPFEKEFLGQRGVEAEYVGNPLLDCVFRKRSREQFLTTHGIDSKARCIGLLPGSRMSEVNSLLPLFLQAACKLGQARTEELVFLVPKAATISRQALGEAGVDRYSNLVNIKIIEDDRYEMMAACDCVVAASGTVTLELALLTTPMVVAYRLAPVTYALAKCLVKIPFFSLVNLIAGYRVVPELLQHEVTQERIVHELNLLLNSYQQRTDMIRGLQSVKEKLGKPGASARAAQLALGLLDKTG</sequence>
<evidence type="ECO:0000256" key="1">
    <source>
        <dbReference type="ARBA" id="ARBA00002056"/>
    </source>
</evidence>
<dbReference type="PANTHER" id="PTHR30372">
    <property type="entry name" value="LIPID-A-DISACCHARIDE SYNTHASE"/>
    <property type="match status" value="1"/>
</dbReference>
<comment type="function">
    <text evidence="1 10">Condensation of UDP-2,3-diacylglucosamine and 2,3-diacylglucosamine-1-phosphate to form lipid A disaccharide, a precursor of lipid A, a phosphorylated glycolipid that anchors the lipopolysaccharide to the outer membrane of the cell.</text>
</comment>
<dbReference type="STRING" id="91360.SAMN05660330_01692"/>
<proteinExistence type="inferred from homology"/>
<dbReference type="RefSeq" id="WP_092221762.1">
    <property type="nucleotide sequence ID" value="NZ_FNJI01000009.1"/>
</dbReference>
<keyword evidence="8 10" id="KW-0443">Lipid metabolism</keyword>
<accession>A0A1H0PJ21</accession>
<organism evidence="11 12">
    <name type="scientific">Desulforhopalus singaporensis</name>
    <dbReference type="NCBI Taxonomy" id="91360"/>
    <lineage>
        <taxon>Bacteria</taxon>
        <taxon>Pseudomonadati</taxon>
        <taxon>Thermodesulfobacteriota</taxon>
        <taxon>Desulfobulbia</taxon>
        <taxon>Desulfobulbales</taxon>
        <taxon>Desulfocapsaceae</taxon>
        <taxon>Desulforhopalus</taxon>
    </lineage>
</organism>
<dbReference type="InterPro" id="IPR003835">
    <property type="entry name" value="Glyco_trans_19"/>
</dbReference>
<comment type="similarity">
    <text evidence="10">Belongs to the LpxB family.</text>
</comment>
<dbReference type="UniPathway" id="UPA00973"/>
<evidence type="ECO:0000256" key="8">
    <source>
        <dbReference type="ARBA" id="ARBA00023098"/>
    </source>
</evidence>
<reference evidence="11 12" key="1">
    <citation type="submission" date="2016-10" db="EMBL/GenBank/DDBJ databases">
        <authorList>
            <person name="de Groot N.N."/>
        </authorList>
    </citation>
    <scope>NUCLEOTIDE SEQUENCE [LARGE SCALE GENOMIC DNA]</scope>
    <source>
        <strain evidence="11 12">DSM 12130</strain>
    </source>
</reference>
<evidence type="ECO:0000256" key="7">
    <source>
        <dbReference type="ARBA" id="ARBA00022679"/>
    </source>
</evidence>
<dbReference type="GO" id="GO:0016020">
    <property type="term" value="C:membrane"/>
    <property type="evidence" value="ECO:0007669"/>
    <property type="project" value="GOC"/>
</dbReference>
<evidence type="ECO:0000256" key="5">
    <source>
        <dbReference type="ARBA" id="ARBA00022556"/>
    </source>
</evidence>
<dbReference type="GO" id="GO:0005543">
    <property type="term" value="F:phospholipid binding"/>
    <property type="evidence" value="ECO:0007669"/>
    <property type="project" value="TreeGrafter"/>
</dbReference>
<dbReference type="SUPFAM" id="SSF53756">
    <property type="entry name" value="UDP-Glycosyltransferase/glycogen phosphorylase"/>
    <property type="match status" value="1"/>
</dbReference>
<dbReference type="HAMAP" id="MF_00392">
    <property type="entry name" value="LpxB"/>
    <property type="match status" value="1"/>
</dbReference>
<dbReference type="PANTHER" id="PTHR30372:SF4">
    <property type="entry name" value="LIPID-A-DISACCHARIDE SYNTHASE, MITOCHONDRIAL-RELATED"/>
    <property type="match status" value="1"/>
</dbReference>
<dbReference type="EC" id="2.4.1.182" evidence="2 10"/>
<evidence type="ECO:0000313" key="12">
    <source>
        <dbReference type="Proteomes" id="UP000199073"/>
    </source>
</evidence>
<evidence type="ECO:0000256" key="2">
    <source>
        <dbReference type="ARBA" id="ARBA00012687"/>
    </source>
</evidence>
<evidence type="ECO:0000256" key="6">
    <source>
        <dbReference type="ARBA" id="ARBA00022676"/>
    </source>
</evidence>
<dbReference type="GO" id="GO:0009245">
    <property type="term" value="P:lipid A biosynthetic process"/>
    <property type="evidence" value="ECO:0007669"/>
    <property type="project" value="UniProtKB-UniRule"/>
</dbReference>
<keyword evidence="7 10" id="KW-0808">Transferase</keyword>
<dbReference type="EMBL" id="FNJI01000009">
    <property type="protein sequence ID" value="SDP05003.1"/>
    <property type="molecule type" value="Genomic_DNA"/>
</dbReference>
<keyword evidence="6 10" id="KW-0328">Glycosyltransferase</keyword>
<dbReference type="Pfam" id="PF02684">
    <property type="entry name" value="LpxB"/>
    <property type="match status" value="1"/>
</dbReference>
<evidence type="ECO:0000256" key="10">
    <source>
        <dbReference type="HAMAP-Rule" id="MF_00392"/>
    </source>
</evidence>
<evidence type="ECO:0000256" key="4">
    <source>
        <dbReference type="ARBA" id="ARBA00022516"/>
    </source>
</evidence>
<dbReference type="Proteomes" id="UP000199073">
    <property type="component" value="Unassembled WGS sequence"/>
</dbReference>
<keyword evidence="12" id="KW-1185">Reference proteome</keyword>
<gene>
    <name evidence="10" type="primary">lpxB</name>
    <name evidence="11" type="ORF">SAMN05660330_01692</name>
</gene>
<comment type="pathway">
    <text evidence="10">Bacterial outer membrane biogenesis; LPS lipid A biosynthesis.</text>
</comment>
<evidence type="ECO:0000256" key="9">
    <source>
        <dbReference type="ARBA" id="ARBA00048975"/>
    </source>
</evidence>
<name>A0A1H0PJ21_9BACT</name>
<evidence type="ECO:0000313" key="11">
    <source>
        <dbReference type="EMBL" id="SDP05003.1"/>
    </source>
</evidence>
<comment type="catalytic activity">
    <reaction evidence="9 10">
        <text>a lipid X + a UDP-2-N,3-O-bis[(3R)-3-hydroxyacyl]-alpha-D-glucosamine = a lipid A disaccharide + UDP + H(+)</text>
        <dbReference type="Rhea" id="RHEA:67828"/>
        <dbReference type="ChEBI" id="CHEBI:15378"/>
        <dbReference type="ChEBI" id="CHEBI:58223"/>
        <dbReference type="ChEBI" id="CHEBI:137748"/>
        <dbReference type="ChEBI" id="CHEBI:176338"/>
        <dbReference type="ChEBI" id="CHEBI:176343"/>
        <dbReference type="EC" id="2.4.1.182"/>
    </reaction>
</comment>
<keyword evidence="4 10" id="KW-0444">Lipid biosynthesis</keyword>
<protein>
    <recommendedName>
        <fullName evidence="3 10">Lipid-A-disaccharide synthase</fullName>
        <ecNumber evidence="2 10">2.4.1.182</ecNumber>
    </recommendedName>
</protein>
<dbReference type="GO" id="GO:0008915">
    <property type="term" value="F:lipid-A-disaccharide synthase activity"/>
    <property type="evidence" value="ECO:0007669"/>
    <property type="project" value="UniProtKB-UniRule"/>
</dbReference>